<dbReference type="AlphaFoldDB" id="A0A1M6BEP1"/>
<name>A0A1M6BEP1_9FIRM</name>
<reference evidence="1 2" key="1">
    <citation type="submission" date="2016-11" db="EMBL/GenBank/DDBJ databases">
        <authorList>
            <person name="Jaros S."/>
            <person name="Januszkiewicz K."/>
            <person name="Wedrychowicz H."/>
        </authorList>
    </citation>
    <scope>NUCLEOTIDE SEQUENCE [LARGE SCALE GENOMIC DNA]</scope>
    <source>
        <strain evidence="1 2">DSM 15970</strain>
    </source>
</reference>
<dbReference type="InterPro" id="IPR015231">
    <property type="entry name" value="DUF1934"/>
</dbReference>
<organism evidence="1 2">
    <name type="scientific">Parasporobacterium paucivorans DSM 15970</name>
    <dbReference type="NCBI Taxonomy" id="1122934"/>
    <lineage>
        <taxon>Bacteria</taxon>
        <taxon>Bacillati</taxon>
        <taxon>Bacillota</taxon>
        <taxon>Clostridia</taxon>
        <taxon>Lachnospirales</taxon>
        <taxon>Lachnospiraceae</taxon>
        <taxon>Parasporobacterium</taxon>
    </lineage>
</organism>
<dbReference type="EMBL" id="FQYT01000003">
    <property type="protein sequence ID" value="SHI47224.1"/>
    <property type="molecule type" value="Genomic_DNA"/>
</dbReference>
<sequence>MTKEVLLSISGIQFDNNEDEPIKVITAGEYFFEDDIHYINYEEVSEDKPKEVTKCTIKIKNNGLEMIKNGPMSVHMIFEEGRKHVSYYNTPYGDLVVGTYTNRVRMSRQEDAMEITISYGLEINGQHISNSEIVVNVQSKEKADLKL</sequence>
<evidence type="ECO:0000313" key="1">
    <source>
        <dbReference type="EMBL" id="SHI47224.1"/>
    </source>
</evidence>
<dbReference type="InterPro" id="IPR012674">
    <property type="entry name" value="Calycin"/>
</dbReference>
<dbReference type="STRING" id="1122934.SAMN02745691_00342"/>
<dbReference type="Pfam" id="PF09148">
    <property type="entry name" value="DUF1934"/>
    <property type="match status" value="1"/>
</dbReference>
<keyword evidence="2" id="KW-1185">Reference proteome</keyword>
<evidence type="ECO:0000313" key="2">
    <source>
        <dbReference type="Proteomes" id="UP000184342"/>
    </source>
</evidence>
<proteinExistence type="predicted"/>
<accession>A0A1M6BEP1</accession>
<dbReference type="SUPFAM" id="SSF50814">
    <property type="entry name" value="Lipocalins"/>
    <property type="match status" value="1"/>
</dbReference>
<protein>
    <submittedName>
        <fullName evidence="1">Uncharacterized beta-barrel protein YwiB, DUF1934 family</fullName>
    </submittedName>
</protein>
<dbReference type="Gene3D" id="2.40.128.20">
    <property type="match status" value="1"/>
</dbReference>
<dbReference type="Proteomes" id="UP000184342">
    <property type="component" value="Unassembled WGS sequence"/>
</dbReference>
<gene>
    <name evidence="1" type="ORF">SAMN02745691_00342</name>
</gene>